<keyword evidence="3" id="KW-1185">Reference proteome</keyword>
<dbReference type="Proteomes" id="UP000023623">
    <property type="component" value="Unassembled WGS sequence"/>
</dbReference>
<name>A0A022Y703_TRISD</name>
<reference evidence="2 3" key="1">
    <citation type="submission" date="2014-02" db="EMBL/GenBank/DDBJ databases">
        <title>The Genome Sequence of Trichophyton rubrum (morphotype soudanense) CBS 452.61.</title>
        <authorList>
            <consortium name="The Broad Institute Genomics Platform"/>
            <person name="Cuomo C.A."/>
            <person name="White T.C."/>
            <person name="Graser Y."/>
            <person name="Martinez-Rossi N."/>
            <person name="Heitman J."/>
            <person name="Young S.K."/>
            <person name="Zeng Q."/>
            <person name="Gargeya S."/>
            <person name="Abouelleil A."/>
            <person name="Alvarado L."/>
            <person name="Chapman S.B."/>
            <person name="Gainer-Dewar J."/>
            <person name="Goldberg J."/>
            <person name="Griggs A."/>
            <person name="Gujja S."/>
            <person name="Hansen M."/>
            <person name="Howarth C."/>
            <person name="Imamovic A."/>
            <person name="Larimer J."/>
            <person name="Martinez D."/>
            <person name="Murphy C."/>
            <person name="Pearson M.D."/>
            <person name="Persinoti G."/>
            <person name="Poon T."/>
            <person name="Priest M."/>
            <person name="Roberts A.D."/>
            <person name="Saif S."/>
            <person name="Shea T.D."/>
            <person name="Sykes S.N."/>
            <person name="Wortman J."/>
            <person name="Nusbaum C."/>
            <person name="Birren B."/>
        </authorList>
    </citation>
    <scope>NUCLEOTIDE SEQUENCE [LARGE SCALE GENOMIC DNA]</scope>
    <source>
        <strain evidence="2 3">CBS 452.61</strain>
    </source>
</reference>
<protein>
    <submittedName>
        <fullName evidence="2">Uncharacterized protein</fullName>
    </submittedName>
</protein>
<sequence>MVFLFRSQAKRRKENKISNGKRACTMEVEKKAIANRVPYLNGRRGDQSPKLDGFRPHRCRLYEKECRNDRYPAPFQGIPELDRYFLPDQLSQSRTLSRQKQRTCRRKPDPSCWPQSQSSNCRVLRH</sequence>
<accession>A0A022Y703</accession>
<evidence type="ECO:0000256" key="1">
    <source>
        <dbReference type="SAM" id="MobiDB-lite"/>
    </source>
</evidence>
<dbReference type="HOGENOM" id="CLU_1983177_0_0_1"/>
<dbReference type="EMBL" id="KK208718">
    <property type="protein sequence ID" value="EZF78727.1"/>
    <property type="molecule type" value="Genomic_DNA"/>
</dbReference>
<evidence type="ECO:0000313" key="2">
    <source>
        <dbReference type="EMBL" id="EZF78727.1"/>
    </source>
</evidence>
<organism evidence="2 3">
    <name type="scientific">Trichophyton soudanense CBS 452.61</name>
    <dbReference type="NCBI Taxonomy" id="1215331"/>
    <lineage>
        <taxon>Eukaryota</taxon>
        <taxon>Fungi</taxon>
        <taxon>Dikarya</taxon>
        <taxon>Ascomycota</taxon>
        <taxon>Pezizomycotina</taxon>
        <taxon>Eurotiomycetes</taxon>
        <taxon>Eurotiomycetidae</taxon>
        <taxon>Onygenales</taxon>
        <taxon>Arthrodermataceae</taxon>
        <taxon>Trichophyton</taxon>
    </lineage>
</organism>
<feature type="region of interest" description="Disordered" evidence="1">
    <location>
        <begin position="91"/>
        <end position="117"/>
    </location>
</feature>
<evidence type="ECO:0000313" key="3">
    <source>
        <dbReference type="Proteomes" id="UP000023623"/>
    </source>
</evidence>
<dbReference type="AlphaFoldDB" id="A0A022Y703"/>
<gene>
    <name evidence="2" type="ORF">H105_00293</name>
</gene>
<proteinExistence type="predicted"/>